<evidence type="ECO:0000259" key="6">
    <source>
        <dbReference type="PROSITE" id="PS51285"/>
    </source>
</evidence>
<sequence>MLYGLPPFYSRETSEMYNNILQKPLRLKPSASLAAQDILVKLLQKNKQLRLGSISDFQEVRKQTFFISVDWRLLDQRRIEPPFKPKVMSPLSTEYIDSEFTREPVP</sequence>
<evidence type="ECO:0000256" key="2">
    <source>
        <dbReference type="ARBA" id="ARBA00022679"/>
    </source>
</evidence>
<accession>A0A1I8HD33</accession>
<dbReference type="PANTHER" id="PTHR24351">
    <property type="entry name" value="RIBOSOMAL PROTEIN S6 KINASE"/>
    <property type="match status" value="1"/>
</dbReference>
<dbReference type="SUPFAM" id="SSF56112">
    <property type="entry name" value="Protein kinase-like (PK-like)"/>
    <property type="match status" value="1"/>
</dbReference>
<name>A0A1I8HD33_9PLAT</name>
<proteinExistence type="predicted"/>
<evidence type="ECO:0000313" key="8">
    <source>
        <dbReference type="WBParaSite" id="maker-uti_cns_0005442-snap-gene-0.12-mRNA-1"/>
    </source>
</evidence>
<keyword evidence="4" id="KW-0418">Kinase</keyword>
<evidence type="ECO:0000313" key="7">
    <source>
        <dbReference type="Proteomes" id="UP000095280"/>
    </source>
</evidence>
<evidence type="ECO:0000256" key="5">
    <source>
        <dbReference type="ARBA" id="ARBA00022840"/>
    </source>
</evidence>
<evidence type="ECO:0000256" key="1">
    <source>
        <dbReference type="ARBA" id="ARBA00022527"/>
    </source>
</evidence>
<evidence type="ECO:0000256" key="4">
    <source>
        <dbReference type="ARBA" id="ARBA00022777"/>
    </source>
</evidence>
<reference evidence="8" key="1">
    <citation type="submission" date="2016-11" db="UniProtKB">
        <authorList>
            <consortium name="WormBaseParasite"/>
        </authorList>
    </citation>
    <scope>IDENTIFICATION</scope>
</reference>
<dbReference type="GO" id="GO:0005524">
    <property type="term" value="F:ATP binding"/>
    <property type="evidence" value="ECO:0007669"/>
    <property type="project" value="UniProtKB-KW"/>
</dbReference>
<feature type="domain" description="AGC-kinase C-terminal" evidence="6">
    <location>
        <begin position="67"/>
        <end position="106"/>
    </location>
</feature>
<dbReference type="GO" id="GO:0004674">
    <property type="term" value="F:protein serine/threonine kinase activity"/>
    <property type="evidence" value="ECO:0007669"/>
    <property type="project" value="UniProtKB-KW"/>
</dbReference>
<dbReference type="InterPro" id="IPR000961">
    <property type="entry name" value="AGC-kinase_C"/>
</dbReference>
<dbReference type="InterPro" id="IPR011009">
    <property type="entry name" value="Kinase-like_dom_sf"/>
</dbReference>
<dbReference type="Gene3D" id="1.10.510.10">
    <property type="entry name" value="Transferase(Phosphotransferase) domain 1"/>
    <property type="match status" value="1"/>
</dbReference>
<dbReference type="WBParaSite" id="maker-uti_cns_0005442-snap-gene-0.12-mRNA-1">
    <property type="protein sequence ID" value="maker-uti_cns_0005442-snap-gene-0.12-mRNA-1"/>
    <property type="gene ID" value="maker-uti_cns_0005442-snap-gene-0.12"/>
</dbReference>
<evidence type="ECO:0000256" key="3">
    <source>
        <dbReference type="ARBA" id="ARBA00022741"/>
    </source>
</evidence>
<dbReference type="AlphaFoldDB" id="A0A1I8HD33"/>
<protein>
    <submittedName>
        <fullName evidence="8">AGC-kinase C-terminal domain-containing protein</fullName>
    </submittedName>
</protein>
<keyword evidence="1" id="KW-0723">Serine/threonine-protein kinase</keyword>
<keyword evidence="3" id="KW-0547">Nucleotide-binding</keyword>
<dbReference type="Proteomes" id="UP000095280">
    <property type="component" value="Unplaced"/>
</dbReference>
<keyword evidence="5" id="KW-0067">ATP-binding</keyword>
<dbReference type="Gene3D" id="3.30.200.20">
    <property type="entry name" value="Phosphorylase Kinase, domain 1"/>
    <property type="match status" value="1"/>
</dbReference>
<dbReference type="PROSITE" id="PS51285">
    <property type="entry name" value="AGC_KINASE_CTER"/>
    <property type="match status" value="1"/>
</dbReference>
<keyword evidence="7" id="KW-1185">Reference proteome</keyword>
<organism evidence="7 8">
    <name type="scientific">Macrostomum lignano</name>
    <dbReference type="NCBI Taxonomy" id="282301"/>
    <lineage>
        <taxon>Eukaryota</taxon>
        <taxon>Metazoa</taxon>
        <taxon>Spiralia</taxon>
        <taxon>Lophotrochozoa</taxon>
        <taxon>Platyhelminthes</taxon>
        <taxon>Rhabditophora</taxon>
        <taxon>Macrostomorpha</taxon>
        <taxon>Macrostomida</taxon>
        <taxon>Macrostomidae</taxon>
        <taxon>Macrostomum</taxon>
    </lineage>
</organism>
<keyword evidence="2" id="KW-0808">Transferase</keyword>